<sequence length="231" mass="26455">MRVSLSLPDIVRVPSFNEDAAIAYVVAELEQSGHGFNYLDASKRVKAAYKGLHDIKHLTMPQGISKNKVGQKANLELVSLAAPISFGRRTNVFDLEARRFHYGEDRSASYRIPFFFSEQNVIKAYYLQPRKGTPLTLDQVGLYASIVKKFLLDQEFYGESVEVEIVDVAEREKTKGRSTKVYGLSNLDIWNDDRINSHLRVVRAALDYIEAQNLVTRRRRPLKDRDLPLFF</sequence>
<name>A0A5Q0C6F8_9HYPH</name>
<dbReference type="AlphaFoldDB" id="A0A5Q0C6F8"/>
<dbReference type="KEGG" id="rgr:FZ934_05165"/>
<evidence type="ECO:0000313" key="2">
    <source>
        <dbReference type="Proteomes" id="UP000326881"/>
    </source>
</evidence>
<dbReference type="RefSeq" id="WP_153270181.1">
    <property type="nucleotide sequence ID" value="NZ_CP043498.1"/>
</dbReference>
<evidence type="ECO:0000313" key="1">
    <source>
        <dbReference type="EMBL" id="QFY59874.1"/>
    </source>
</evidence>
<reference evidence="1 2" key="1">
    <citation type="submission" date="2019-08" db="EMBL/GenBank/DDBJ databases">
        <title>Prosopis cineraria nodule microbiome.</title>
        <authorList>
            <person name="Ali R."/>
            <person name="Chaluvadi S.R."/>
            <person name="Wang X."/>
        </authorList>
    </citation>
    <scope>NUCLEOTIDE SEQUENCE [LARGE SCALE GENOMIC DNA]</scope>
    <source>
        <strain evidence="1 2">BG7</strain>
    </source>
</reference>
<keyword evidence="2" id="KW-1185">Reference proteome</keyword>
<organism evidence="1 2">
    <name type="scientific">Rhizobium grahamii</name>
    <dbReference type="NCBI Taxonomy" id="1120045"/>
    <lineage>
        <taxon>Bacteria</taxon>
        <taxon>Pseudomonadati</taxon>
        <taxon>Pseudomonadota</taxon>
        <taxon>Alphaproteobacteria</taxon>
        <taxon>Hyphomicrobiales</taxon>
        <taxon>Rhizobiaceae</taxon>
        <taxon>Rhizobium/Agrobacterium group</taxon>
        <taxon>Rhizobium</taxon>
    </lineage>
</organism>
<protein>
    <submittedName>
        <fullName evidence="1">Uncharacterized protein</fullName>
    </submittedName>
</protein>
<proteinExistence type="predicted"/>
<dbReference type="OrthoDB" id="8082024at2"/>
<dbReference type="EMBL" id="CP043498">
    <property type="protein sequence ID" value="QFY59874.1"/>
    <property type="molecule type" value="Genomic_DNA"/>
</dbReference>
<gene>
    <name evidence="1" type="ORF">FZ934_05165</name>
</gene>
<dbReference type="Proteomes" id="UP000326881">
    <property type="component" value="Chromosome"/>
</dbReference>
<accession>A0A5Q0C6F8</accession>